<dbReference type="InterPro" id="IPR009337">
    <property type="entry name" value="DUF995"/>
</dbReference>
<protein>
    <recommendedName>
        <fullName evidence="4">DUF995 domain-containing protein</fullName>
    </recommendedName>
</protein>
<keyword evidence="1" id="KW-0732">Signal</keyword>
<dbReference type="AlphaFoldDB" id="A0A329Y8T9"/>
<sequence length="189" mass="20776">MASSYNKPSPLVRASAATLAAVIILGSVASSSAAAAGKDLKLPVDARPMTAFELYQLYRDKSWQWPDGAGQMQDANRRFAAWVDGKEGKSWAEGRWSVSDAGRMCFEATWYAANGKFPAKTCFLHRILNETVYQKREPGGTWFIFRHAAAKDADEAKKLIASDLVTERLSIVKATLNTSKAELKKEAVQ</sequence>
<dbReference type="OrthoDB" id="8071960at2"/>
<gene>
    <name evidence="2" type="ORF">DQ393_19905</name>
</gene>
<dbReference type="RefSeq" id="WP_112343462.1">
    <property type="nucleotide sequence ID" value="NZ_QMKK01000045.1"/>
</dbReference>
<organism evidence="2 3">
    <name type="scientific">Rhizobium tropici</name>
    <dbReference type="NCBI Taxonomy" id="398"/>
    <lineage>
        <taxon>Bacteria</taxon>
        <taxon>Pseudomonadati</taxon>
        <taxon>Pseudomonadota</taxon>
        <taxon>Alphaproteobacteria</taxon>
        <taxon>Hyphomicrobiales</taxon>
        <taxon>Rhizobiaceae</taxon>
        <taxon>Rhizobium/Agrobacterium group</taxon>
        <taxon>Rhizobium</taxon>
    </lineage>
</organism>
<feature type="signal peptide" evidence="1">
    <location>
        <begin position="1"/>
        <end position="35"/>
    </location>
</feature>
<proteinExistence type="predicted"/>
<evidence type="ECO:0008006" key="4">
    <source>
        <dbReference type="Google" id="ProtNLM"/>
    </source>
</evidence>
<accession>A0A329Y8T9</accession>
<dbReference type="EMBL" id="QMKK01000045">
    <property type="protein sequence ID" value="RAX39787.1"/>
    <property type="molecule type" value="Genomic_DNA"/>
</dbReference>
<evidence type="ECO:0000256" key="1">
    <source>
        <dbReference type="SAM" id="SignalP"/>
    </source>
</evidence>
<feature type="chain" id="PRO_5016398456" description="DUF995 domain-containing protein" evidence="1">
    <location>
        <begin position="36"/>
        <end position="189"/>
    </location>
</feature>
<evidence type="ECO:0000313" key="3">
    <source>
        <dbReference type="Proteomes" id="UP000251205"/>
    </source>
</evidence>
<evidence type="ECO:0000313" key="2">
    <source>
        <dbReference type="EMBL" id="RAX39787.1"/>
    </source>
</evidence>
<dbReference type="Proteomes" id="UP000251205">
    <property type="component" value="Unassembled WGS sequence"/>
</dbReference>
<dbReference type="Pfam" id="PF06191">
    <property type="entry name" value="DUF995"/>
    <property type="match status" value="1"/>
</dbReference>
<reference evidence="2 3" key="1">
    <citation type="submission" date="2018-06" db="EMBL/GenBank/DDBJ databases">
        <title>Whole Genome Sequence of an efficient microsymbiont, Rhizobium tropici.</title>
        <authorList>
            <person name="Srinivasan R."/>
            <person name="Singh H.V."/>
            <person name="Srivastava R."/>
            <person name="Kumari B."/>
            <person name="Radhakrishna A."/>
        </authorList>
    </citation>
    <scope>NUCLEOTIDE SEQUENCE [LARGE SCALE GENOMIC DNA]</scope>
    <source>
        <strain evidence="2 3">IGFRI Rhizo-19</strain>
    </source>
</reference>
<comment type="caution">
    <text evidence="2">The sequence shown here is derived from an EMBL/GenBank/DDBJ whole genome shotgun (WGS) entry which is preliminary data.</text>
</comment>
<name>A0A329Y8T9_RHITR</name>